<evidence type="ECO:0000313" key="2">
    <source>
        <dbReference type="Proteomes" id="UP000789920"/>
    </source>
</evidence>
<dbReference type="EMBL" id="CAJVQC010001707">
    <property type="protein sequence ID" value="CAG8499087.1"/>
    <property type="molecule type" value="Genomic_DNA"/>
</dbReference>
<dbReference type="Proteomes" id="UP000789920">
    <property type="component" value="Unassembled WGS sequence"/>
</dbReference>
<gene>
    <name evidence="1" type="ORF">RPERSI_LOCUS1735</name>
</gene>
<protein>
    <submittedName>
        <fullName evidence="1">7043_t:CDS:1</fullName>
    </submittedName>
</protein>
<reference evidence="1" key="1">
    <citation type="submission" date="2021-06" db="EMBL/GenBank/DDBJ databases">
        <authorList>
            <person name="Kallberg Y."/>
            <person name="Tangrot J."/>
            <person name="Rosling A."/>
        </authorList>
    </citation>
    <scope>NUCLEOTIDE SEQUENCE</scope>
    <source>
        <strain evidence="1">MA461A</strain>
    </source>
</reference>
<name>A0ACA9KXF8_9GLOM</name>
<proteinExistence type="predicted"/>
<comment type="caution">
    <text evidence="1">The sequence shown here is derived from an EMBL/GenBank/DDBJ whole genome shotgun (WGS) entry which is preliminary data.</text>
</comment>
<organism evidence="1 2">
    <name type="scientific">Racocetra persica</name>
    <dbReference type="NCBI Taxonomy" id="160502"/>
    <lineage>
        <taxon>Eukaryota</taxon>
        <taxon>Fungi</taxon>
        <taxon>Fungi incertae sedis</taxon>
        <taxon>Mucoromycota</taxon>
        <taxon>Glomeromycotina</taxon>
        <taxon>Glomeromycetes</taxon>
        <taxon>Diversisporales</taxon>
        <taxon>Gigasporaceae</taxon>
        <taxon>Racocetra</taxon>
    </lineage>
</organism>
<sequence>MDNLNETIEFGRSWRSKFLLENDYIPLNQGSFGAYPKAIQKALRGYQEKFESNPDLWIRRNLEIELTKARDAIAEFVNADADDVAFVLNSTTGINAVLKSLVYESGDKIIYFSTNHTAVKNLLQFIRNLNYDKLELLKIDVNYPISDEELISNIIKVIQEEQQKPNSRIKLALVDAISSIPGVILPLKQILTILREHNILSVVDGAQSVGQIPIDLKDLDPDYFVSSCHKWLYCAYSVAILYVSERNKKNLHHPVTSVYYNEGFPREFSWVGAQDYCPYLTVLSALEFRREIGGEEKIRTYCHDLVVKGGKLIASILGTEIIGPEHIIPNMINIRLPVDISNEKISLETLNNLLFDKYNCYVSPFKHNGYWYVRASAQIYNDLSDFEKVGKALREICENFNKMVEYKRAKF</sequence>
<accession>A0ACA9KXF8</accession>
<evidence type="ECO:0000313" key="1">
    <source>
        <dbReference type="EMBL" id="CAG8499087.1"/>
    </source>
</evidence>
<keyword evidence="2" id="KW-1185">Reference proteome</keyword>